<dbReference type="GO" id="GO:0046677">
    <property type="term" value="P:response to antibiotic"/>
    <property type="evidence" value="ECO:0007669"/>
    <property type="project" value="InterPro"/>
</dbReference>
<dbReference type="InterPro" id="IPR045155">
    <property type="entry name" value="Beta-lactam_cat"/>
</dbReference>
<dbReference type="RefSeq" id="WP_188827010.1">
    <property type="nucleotide sequence ID" value="NZ_BMMW01000001.1"/>
</dbReference>
<dbReference type="Proteomes" id="UP000612956">
    <property type="component" value="Unassembled WGS sequence"/>
</dbReference>
<dbReference type="Gene3D" id="3.40.710.10">
    <property type="entry name" value="DD-peptidase/beta-lactamase superfamily"/>
    <property type="match status" value="1"/>
</dbReference>
<accession>A0A917Q992</accession>
<sequence length="300" mass="32253">MTTALRTAHRDLRDVGLRGSFLVRDLDTGEEIGFDTETEWPIASLVKIPLALATLERVARSELDPARRLEVQPGRIATPGPAGLTKFRQPVTIALEDLLYLSVAVSDDTAGDVLFGLTPPAMVEAELARMGYGGINIRHSVRPLSETPAERFDQSQGHLAQSLAIEGATDGHGHAVGQLDVSTANTGTACAFIDLAQGLWRPTTITASAAERVRELMGDNVNRQRLTPDFAADATRWASKTGTLLNLRHEVGVIEHPDGQTIAVAAFTSSHVAATIQPSAEAVMAKVARDLHDELRVRAY</sequence>
<feature type="domain" description="Beta-lactamase class A catalytic" evidence="1">
    <location>
        <begin position="20"/>
        <end position="268"/>
    </location>
</feature>
<evidence type="ECO:0000313" key="3">
    <source>
        <dbReference type="Proteomes" id="UP000612956"/>
    </source>
</evidence>
<reference evidence="2" key="2">
    <citation type="submission" date="2020-09" db="EMBL/GenBank/DDBJ databases">
        <authorList>
            <person name="Sun Q."/>
            <person name="Zhou Y."/>
        </authorList>
    </citation>
    <scope>NUCLEOTIDE SEQUENCE</scope>
    <source>
        <strain evidence="2">CGMCC 4.7278</strain>
    </source>
</reference>
<dbReference type="GO" id="GO:0008800">
    <property type="term" value="F:beta-lactamase activity"/>
    <property type="evidence" value="ECO:0007669"/>
    <property type="project" value="InterPro"/>
</dbReference>
<dbReference type="PANTHER" id="PTHR35333:SF3">
    <property type="entry name" value="BETA-LACTAMASE-TYPE TRANSPEPTIDASE FOLD CONTAINING PROTEIN"/>
    <property type="match status" value="1"/>
</dbReference>
<evidence type="ECO:0000259" key="1">
    <source>
        <dbReference type="Pfam" id="PF13354"/>
    </source>
</evidence>
<dbReference type="SUPFAM" id="SSF56601">
    <property type="entry name" value="beta-lactamase/transpeptidase-like"/>
    <property type="match status" value="1"/>
</dbReference>
<keyword evidence="3" id="KW-1185">Reference proteome</keyword>
<proteinExistence type="predicted"/>
<keyword evidence="2" id="KW-0378">Hydrolase</keyword>
<dbReference type="GO" id="GO:0030655">
    <property type="term" value="P:beta-lactam antibiotic catabolic process"/>
    <property type="evidence" value="ECO:0007669"/>
    <property type="project" value="InterPro"/>
</dbReference>
<comment type="caution">
    <text evidence="2">The sequence shown here is derived from an EMBL/GenBank/DDBJ whole genome shotgun (WGS) entry which is preliminary data.</text>
</comment>
<dbReference type="InterPro" id="IPR000871">
    <property type="entry name" value="Beta-lactam_class-A"/>
</dbReference>
<organism evidence="2 3">
    <name type="scientific">Nocardia camponoti</name>
    <dbReference type="NCBI Taxonomy" id="1616106"/>
    <lineage>
        <taxon>Bacteria</taxon>
        <taxon>Bacillati</taxon>
        <taxon>Actinomycetota</taxon>
        <taxon>Actinomycetes</taxon>
        <taxon>Mycobacteriales</taxon>
        <taxon>Nocardiaceae</taxon>
        <taxon>Nocardia</taxon>
    </lineage>
</organism>
<dbReference type="InterPro" id="IPR012338">
    <property type="entry name" value="Beta-lactam/transpept-like"/>
</dbReference>
<gene>
    <name evidence="2" type="ORF">GCM10011591_04470</name>
</gene>
<dbReference type="AlphaFoldDB" id="A0A917Q992"/>
<dbReference type="PANTHER" id="PTHR35333">
    <property type="entry name" value="BETA-LACTAMASE"/>
    <property type="match status" value="1"/>
</dbReference>
<evidence type="ECO:0000313" key="2">
    <source>
        <dbReference type="EMBL" id="GGK35957.1"/>
    </source>
</evidence>
<name>A0A917Q992_9NOCA</name>
<protein>
    <submittedName>
        <fullName evidence="2">Serine hydrolase</fullName>
    </submittedName>
</protein>
<dbReference type="Pfam" id="PF13354">
    <property type="entry name" value="Beta-lactamase2"/>
    <property type="match status" value="1"/>
</dbReference>
<dbReference type="EMBL" id="BMMW01000001">
    <property type="protein sequence ID" value="GGK35957.1"/>
    <property type="molecule type" value="Genomic_DNA"/>
</dbReference>
<reference evidence="2" key="1">
    <citation type="journal article" date="2014" name="Int. J. Syst. Evol. Microbiol.">
        <title>Complete genome sequence of Corynebacterium casei LMG S-19264T (=DSM 44701T), isolated from a smear-ripened cheese.</title>
        <authorList>
            <consortium name="US DOE Joint Genome Institute (JGI-PGF)"/>
            <person name="Walter F."/>
            <person name="Albersmeier A."/>
            <person name="Kalinowski J."/>
            <person name="Ruckert C."/>
        </authorList>
    </citation>
    <scope>NUCLEOTIDE SEQUENCE</scope>
    <source>
        <strain evidence="2">CGMCC 4.7278</strain>
    </source>
</reference>